<feature type="transmembrane region" description="Helical" evidence="9">
    <location>
        <begin position="265"/>
        <end position="282"/>
    </location>
</feature>
<dbReference type="EMBL" id="RQHV01000061">
    <property type="protein sequence ID" value="TGN07917.1"/>
    <property type="molecule type" value="Genomic_DNA"/>
</dbReference>
<feature type="transmembrane region" description="Helical" evidence="9">
    <location>
        <begin position="228"/>
        <end position="253"/>
    </location>
</feature>
<keyword evidence="6 9" id="KW-0472">Membrane</keyword>
<name>A0A4R9LMK5_9LEPT</name>
<evidence type="ECO:0000256" key="2">
    <source>
        <dbReference type="ARBA" id="ARBA00022448"/>
    </source>
</evidence>
<organism evidence="11 12">
    <name type="scientific">Leptospira ilyithenensis</name>
    <dbReference type="NCBI Taxonomy" id="2484901"/>
    <lineage>
        <taxon>Bacteria</taxon>
        <taxon>Pseudomonadati</taxon>
        <taxon>Spirochaetota</taxon>
        <taxon>Spirochaetia</taxon>
        <taxon>Leptospirales</taxon>
        <taxon>Leptospiraceae</taxon>
        <taxon>Leptospira</taxon>
    </lineage>
</organism>
<evidence type="ECO:0000256" key="7">
    <source>
        <dbReference type="ARBA" id="ARBA00038075"/>
    </source>
</evidence>
<evidence type="ECO:0000256" key="6">
    <source>
        <dbReference type="ARBA" id="ARBA00023136"/>
    </source>
</evidence>
<comment type="subcellular location">
    <subcellularLocation>
        <location evidence="1">Cell membrane</location>
        <topology evidence="1">Multi-pass membrane protein</topology>
    </subcellularLocation>
</comment>
<feature type="transmembrane region" description="Helical" evidence="9">
    <location>
        <begin position="150"/>
        <end position="175"/>
    </location>
</feature>
<feature type="transmembrane region" description="Helical" evidence="9">
    <location>
        <begin position="20"/>
        <end position="39"/>
    </location>
</feature>
<dbReference type="GO" id="GO:0005886">
    <property type="term" value="C:plasma membrane"/>
    <property type="evidence" value="ECO:0007669"/>
    <property type="project" value="UniProtKB-SubCell"/>
</dbReference>
<dbReference type="PANTHER" id="PTHR23513">
    <property type="entry name" value="INTEGRAL MEMBRANE EFFLUX PROTEIN-RELATED"/>
    <property type="match status" value="1"/>
</dbReference>
<feature type="transmembrane region" description="Helical" evidence="9">
    <location>
        <begin position="181"/>
        <end position="199"/>
    </location>
</feature>
<dbReference type="AlphaFoldDB" id="A0A4R9LMK5"/>
<feature type="domain" description="Major facilitator superfamily (MFS) profile" evidence="10">
    <location>
        <begin position="1"/>
        <end position="406"/>
    </location>
</feature>
<sequence length="414" mass="45281">MAKYLSNFSIFQFRDFRFFIISRFFMIIAINIQATIVGWQVYDLTGSTLDLGLIGLAEAIPSIIVALYAGHLADIKERRSIMLICLFVLFLCSLALLSFTGPFYFLLEKFKAYPIFIVIFISGIARGFISPAIFSFVTQIVPKDKYAQSAAWMGTSFQAGAVLGPAVGGLLYGWINIQSAYVLDCICIGLPFLMTLFIAPRPLPEKKIREPLAQSLAAGLKFVWKNEIMLGAMALDMFAVLFGGAIALLPVFAKDILDVGSEGLGILRAAPSLGAFVMAYFLTHRPPLKRSGSLLLGSVFGFGICMLVFGLSSLFWMSLIALFLSGFFDSVSVVIRSTIMQTMTPEEMRGRVSSINKIFIGSSNEIGAFESGTTAEAMGPVGSVLFGGIMTVLIVIISARFIPKLRKLELKDWV</sequence>
<dbReference type="GO" id="GO:0022857">
    <property type="term" value="F:transmembrane transporter activity"/>
    <property type="evidence" value="ECO:0007669"/>
    <property type="project" value="InterPro"/>
</dbReference>
<dbReference type="PROSITE" id="PS50850">
    <property type="entry name" value="MFS"/>
    <property type="match status" value="1"/>
</dbReference>
<feature type="transmembrane region" description="Helical" evidence="9">
    <location>
        <begin position="81"/>
        <end position="107"/>
    </location>
</feature>
<dbReference type="SUPFAM" id="SSF103473">
    <property type="entry name" value="MFS general substrate transporter"/>
    <property type="match status" value="1"/>
</dbReference>
<evidence type="ECO:0000256" key="5">
    <source>
        <dbReference type="ARBA" id="ARBA00022989"/>
    </source>
</evidence>
<evidence type="ECO:0000256" key="9">
    <source>
        <dbReference type="SAM" id="Phobius"/>
    </source>
</evidence>
<dbReference type="InterPro" id="IPR020846">
    <property type="entry name" value="MFS_dom"/>
</dbReference>
<dbReference type="CDD" id="cd06173">
    <property type="entry name" value="MFS_MefA_like"/>
    <property type="match status" value="1"/>
</dbReference>
<keyword evidence="12" id="KW-1185">Reference proteome</keyword>
<evidence type="ECO:0000256" key="3">
    <source>
        <dbReference type="ARBA" id="ARBA00022475"/>
    </source>
</evidence>
<keyword evidence="3" id="KW-1003">Cell membrane</keyword>
<keyword evidence="2" id="KW-0813">Transport</keyword>
<keyword evidence="4 9" id="KW-0812">Transmembrane</keyword>
<accession>A0A4R9LMK5</accession>
<evidence type="ECO:0000256" key="1">
    <source>
        <dbReference type="ARBA" id="ARBA00004651"/>
    </source>
</evidence>
<evidence type="ECO:0000259" key="10">
    <source>
        <dbReference type="PROSITE" id="PS50850"/>
    </source>
</evidence>
<dbReference type="RefSeq" id="WP_135764897.1">
    <property type="nucleotide sequence ID" value="NZ_RQHV01000061.1"/>
</dbReference>
<evidence type="ECO:0000256" key="8">
    <source>
        <dbReference type="ARBA" id="ARBA00040914"/>
    </source>
</evidence>
<protein>
    <recommendedName>
        <fullName evidence="8">Multidrug efflux pump Tap</fullName>
    </recommendedName>
</protein>
<feature type="transmembrane region" description="Helical" evidence="9">
    <location>
        <begin position="381"/>
        <end position="402"/>
    </location>
</feature>
<feature type="transmembrane region" description="Helical" evidence="9">
    <location>
        <begin position="113"/>
        <end position="138"/>
    </location>
</feature>
<dbReference type="Pfam" id="PF07690">
    <property type="entry name" value="MFS_1"/>
    <property type="match status" value="1"/>
</dbReference>
<dbReference type="Proteomes" id="UP000298264">
    <property type="component" value="Unassembled WGS sequence"/>
</dbReference>
<comment type="similarity">
    <text evidence="7">Belongs to the major facilitator superfamily. Drug:H(+) antiporter-3 (DHA3) (TC 2.A.1.21) family.</text>
</comment>
<feature type="transmembrane region" description="Helical" evidence="9">
    <location>
        <begin position="294"/>
        <end position="324"/>
    </location>
</feature>
<dbReference type="OrthoDB" id="9775268at2"/>
<dbReference type="InterPro" id="IPR036259">
    <property type="entry name" value="MFS_trans_sf"/>
</dbReference>
<feature type="transmembrane region" description="Helical" evidence="9">
    <location>
        <begin position="51"/>
        <end position="69"/>
    </location>
</feature>
<dbReference type="Gene3D" id="1.20.1250.20">
    <property type="entry name" value="MFS general substrate transporter like domains"/>
    <property type="match status" value="1"/>
</dbReference>
<evidence type="ECO:0000256" key="4">
    <source>
        <dbReference type="ARBA" id="ARBA00022692"/>
    </source>
</evidence>
<proteinExistence type="inferred from homology"/>
<keyword evidence="5 9" id="KW-1133">Transmembrane helix</keyword>
<evidence type="ECO:0000313" key="12">
    <source>
        <dbReference type="Proteomes" id="UP000298264"/>
    </source>
</evidence>
<reference evidence="11" key="1">
    <citation type="journal article" date="2019" name="PLoS Negl. Trop. Dis.">
        <title>Revisiting the worldwide diversity of Leptospira species in the environment.</title>
        <authorList>
            <person name="Vincent A.T."/>
            <person name="Schiettekatte O."/>
            <person name="Bourhy P."/>
            <person name="Veyrier F.J."/>
            <person name="Picardeau M."/>
        </authorList>
    </citation>
    <scope>NUCLEOTIDE SEQUENCE [LARGE SCALE GENOMIC DNA]</scope>
    <source>
        <strain evidence="11">201400974</strain>
    </source>
</reference>
<dbReference type="PANTHER" id="PTHR23513:SF9">
    <property type="entry name" value="ENTEROBACTIN EXPORTER ENTS"/>
    <property type="match status" value="1"/>
</dbReference>
<dbReference type="InterPro" id="IPR011701">
    <property type="entry name" value="MFS"/>
</dbReference>
<comment type="caution">
    <text evidence="11">The sequence shown here is derived from an EMBL/GenBank/DDBJ whole genome shotgun (WGS) entry which is preliminary data.</text>
</comment>
<gene>
    <name evidence="11" type="ORF">EHS11_13305</name>
</gene>
<evidence type="ECO:0000313" key="11">
    <source>
        <dbReference type="EMBL" id="TGN07917.1"/>
    </source>
</evidence>